<evidence type="ECO:0000259" key="2">
    <source>
        <dbReference type="Pfam" id="PF02464"/>
    </source>
</evidence>
<dbReference type="InterPro" id="IPR036653">
    <property type="entry name" value="CinA-like_C"/>
</dbReference>
<dbReference type="Proteomes" id="UP000033900">
    <property type="component" value="Unassembled WGS sequence"/>
</dbReference>
<dbReference type="STRING" id="273678.RS84_00675"/>
<keyword evidence="4" id="KW-1185">Reference proteome</keyword>
<feature type="compositionally biased region" description="Low complexity" evidence="1">
    <location>
        <begin position="173"/>
        <end position="194"/>
    </location>
</feature>
<sequence>MEEVHRLSEIARERGLRVCVVESLTSGRLAAAVGAGEDASTWFAGGVVAYLTDVKERLLGLTPGTDPCSATCAQQIAEGGLSLFDADVCVSTTGVGGPGPEGGHPAGTVFLGWATRQGTGHRALSLLGDPEQVIDDASDAALRLLLFHAETVRPAGPLRTPPEGQPGTSPILSGAPGADAAASASSSSVSGRTAPTASANG</sequence>
<dbReference type="NCBIfam" id="TIGR00199">
    <property type="entry name" value="PncC_domain"/>
    <property type="match status" value="1"/>
</dbReference>
<feature type="domain" description="CinA C-terminal" evidence="2">
    <location>
        <begin position="6"/>
        <end position="146"/>
    </location>
</feature>
<dbReference type="AlphaFoldDB" id="A0A0M2HVV2"/>
<accession>A0A0M2HVV2</accession>
<feature type="region of interest" description="Disordered" evidence="1">
    <location>
        <begin position="154"/>
        <end position="201"/>
    </location>
</feature>
<evidence type="ECO:0000313" key="4">
    <source>
        <dbReference type="Proteomes" id="UP000033900"/>
    </source>
</evidence>
<dbReference type="Pfam" id="PF02464">
    <property type="entry name" value="CinA"/>
    <property type="match status" value="1"/>
</dbReference>
<comment type="caution">
    <text evidence="3">The sequence shown here is derived from an EMBL/GenBank/DDBJ whole genome shotgun (WGS) entry which is preliminary data.</text>
</comment>
<dbReference type="Gene3D" id="3.90.950.20">
    <property type="entry name" value="CinA-like"/>
    <property type="match status" value="1"/>
</dbReference>
<dbReference type="EMBL" id="JYJB01000005">
    <property type="protein sequence ID" value="KJL49045.1"/>
    <property type="molecule type" value="Genomic_DNA"/>
</dbReference>
<dbReference type="RefSeq" id="WP_200891957.1">
    <property type="nucleotide sequence ID" value="NZ_CP158847.1"/>
</dbReference>
<gene>
    <name evidence="3" type="primary">cinA_1</name>
    <name evidence="3" type="ORF">RS84_00675</name>
</gene>
<reference evidence="3 4" key="1">
    <citation type="submission" date="2015-02" db="EMBL/GenBank/DDBJ databases">
        <title>Draft genome sequences of ten Microbacterium spp. with emphasis on heavy metal contaminated environments.</title>
        <authorList>
            <person name="Corretto E."/>
        </authorList>
    </citation>
    <scope>NUCLEOTIDE SEQUENCE [LARGE SCALE GENOMIC DNA]</scope>
    <source>
        <strain evidence="3 4">SA35</strain>
    </source>
</reference>
<evidence type="ECO:0000256" key="1">
    <source>
        <dbReference type="SAM" id="MobiDB-lite"/>
    </source>
</evidence>
<proteinExistence type="predicted"/>
<dbReference type="SUPFAM" id="SSF142433">
    <property type="entry name" value="CinA-like"/>
    <property type="match status" value="1"/>
</dbReference>
<evidence type="ECO:0000313" key="3">
    <source>
        <dbReference type="EMBL" id="KJL49045.1"/>
    </source>
</evidence>
<dbReference type="InterPro" id="IPR008136">
    <property type="entry name" value="CinA_C"/>
</dbReference>
<protein>
    <submittedName>
        <fullName evidence="3">Putative competence-damage inducible protein</fullName>
    </submittedName>
</protein>
<organism evidence="3 4">
    <name type="scientific">Microbacterium hydrocarbonoxydans</name>
    <dbReference type="NCBI Taxonomy" id="273678"/>
    <lineage>
        <taxon>Bacteria</taxon>
        <taxon>Bacillati</taxon>
        <taxon>Actinomycetota</taxon>
        <taxon>Actinomycetes</taxon>
        <taxon>Micrococcales</taxon>
        <taxon>Microbacteriaceae</taxon>
        <taxon>Microbacterium</taxon>
    </lineage>
</organism>
<name>A0A0M2HVV2_9MICO</name>